<keyword evidence="12" id="KW-1185">Reference proteome</keyword>
<keyword evidence="3" id="KW-0813">Transport</keyword>
<dbReference type="GO" id="GO:0015986">
    <property type="term" value="P:proton motive force-driven ATP synthesis"/>
    <property type="evidence" value="ECO:0007669"/>
    <property type="project" value="InterPro"/>
</dbReference>
<keyword evidence="4" id="KW-0138">CF(0)</keyword>
<name>R7TN63_CAPTE</name>
<evidence type="ECO:0000256" key="8">
    <source>
        <dbReference type="ARBA" id="ARBA00023136"/>
    </source>
</evidence>
<evidence type="ECO:0000256" key="2">
    <source>
        <dbReference type="ARBA" id="ARBA00005699"/>
    </source>
</evidence>
<keyword evidence="7" id="KW-0496">Mitochondrion</keyword>
<accession>R7TN63</accession>
<dbReference type="STRING" id="283909.R7TN63"/>
<sequence length="118" mass="13303">MSKSGALTRLVNNREKIFNTVMTFTRPRAARMWEVARVEMMPPLSAGEIAAAKKSMGVIWHKMWTAGYKNLTVKEAAINSIVCAEIAVWFFLGEMIGRRHIIGYNIPGTTHFPGMFEL</sequence>
<dbReference type="FunCoup" id="R7TN63">
    <property type="interactions" value="359"/>
</dbReference>
<dbReference type="Pfam" id="PF04718">
    <property type="entry name" value="ATP-synt_G"/>
    <property type="match status" value="1"/>
</dbReference>
<dbReference type="Proteomes" id="UP000014760">
    <property type="component" value="Unassembled WGS sequence"/>
</dbReference>
<dbReference type="GO" id="GO:0045259">
    <property type="term" value="C:proton-transporting ATP synthase complex"/>
    <property type="evidence" value="ECO:0007669"/>
    <property type="project" value="UniProtKB-KW"/>
</dbReference>
<evidence type="ECO:0000256" key="5">
    <source>
        <dbReference type="ARBA" id="ARBA00022781"/>
    </source>
</evidence>
<keyword evidence="5" id="KW-0375">Hydrogen ion transport</keyword>
<comment type="similarity">
    <text evidence="2">Belongs to the ATPase g subunit family.</text>
</comment>
<dbReference type="OrthoDB" id="437at2759"/>
<evidence type="ECO:0000256" key="4">
    <source>
        <dbReference type="ARBA" id="ARBA00022547"/>
    </source>
</evidence>
<dbReference type="OMA" id="TEVCMWF"/>
<dbReference type="GO" id="GO:0031966">
    <property type="term" value="C:mitochondrial membrane"/>
    <property type="evidence" value="ECO:0007669"/>
    <property type="project" value="UniProtKB-SubCell"/>
</dbReference>
<keyword evidence="9" id="KW-0066">ATP synthesis</keyword>
<evidence type="ECO:0000256" key="6">
    <source>
        <dbReference type="ARBA" id="ARBA00023065"/>
    </source>
</evidence>
<evidence type="ECO:0000256" key="3">
    <source>
        <dbReference type="ARBA" id="ARBA00022448"/>
    </source>
</evidence>
<evidence type="ECO:0008006" key="13">
    <source>
        <dbReference type="Google" id="ProtNLM"/>
    </source>
</evidence>
<dbReference type="AlphaFoldDB" id="R7TN63"/>
<proteinExistence type="inferred from homology"/>
<reference evidence="10 12" key="2">
    <citation type="journal article" date="2013" name="Nature">
        <title>Insights into bilaterian evolution from three spiralian genomes.</title>
        <authorList>
            <person name="Simakov O."/>
            <person name="Marletaz F."/>
            <person name="Cho S.J."/>
            <person name="Edsinger-Gonzales E."/>
            <person name="Havlak P."/>
            <person name="Hellsten U."/>
            <person name="Kuo D.H."/>
            <person name="Larsson T."/>
            <person name="Lv J."/>
            <person name="Arendt D."/>
            <person name="Savage R."/>
            <person name="Osoegawa K."/>
            <person name="de Jong P."/>
            <person name="Grimwood J."/>
            <person name="Chapman J.A."/>
            <person name="Shapiro H."/>
            <person name="Aerts A."/>
            <person name="Otillar R.P."/>
            <person name="Terry A.Y."/>
            <person name="Boore J.L."/>
            <person name="Grigoriev I.V."/>
            <person name="Lindberg D.R."/>
            <person name="Seaver E.C."/>
            <person name="Weisblat D.A."/>
            <person name="Putnam N.H."/>
            <person name="Rokhsar D.S."/>
        </authorList>
    </citation>
    <scope>NUCLEOTIDE SEQUENCE</scope>
    <source>
        <strain evidence="10 12">I ESC-2004</strain>
    </source>
</reference>
<dbReference type="GO" id="GO:0015078">
    <property type="term" value="F:proton transmembrane transporter activity"/>
    <property type="evidence" value="ECO:0007669"/>
    <property type="project" value="InterPro"/>
</dbReference>
<dbReference type="EMBL" id="KB310083">
    <property type="protein sequence ID" value="ELT92520.1"/>
    <property type="molecule type" value="Genomic_DNA"/>
</dbReference>
<reference evidence="11" key="3">
    <citation type="submission" date="2015-06" db="UniProtKB">
        <authorList>
            <consortium name="EnsemblMetazoa"/>
        </authorList>
    </citation>
    <scope>IDENTIFICATION</scope>
</reference>
<dbReference type="EnsemblMetazoa" id="CapteT181476">
    <property type="protein sequence ID" value="CapteP181476"/>
    <property type="gene ID" value="CapteG181476"/>
</dbReference>
<gene>
    <name evidence="10" type="ORF">CAPTEDRAFT_181476</name>
</gene>
<evidence type="ECO:0000313" key="10">
    <source>
        <dbReference type="EMBL" id="ELT92520.1"/>
    </source>
</evidence>
<keyword evidence="8" id="KW-0472">Membrane</keyword>
<evidence type="ECO:0000256" key="9">
    <source>
        <dbReference type="ARBA" id="ARBA00023310"/>
    </source>
</evidence>
<reference evidence="12" key="1">
    <citation type="submission" date="2012-12" db="EMBL/GenBank/DDBJ databases">
        <authorList>
            <person name="Hellsten U."/>
            <person name="Grimwood J."/>
            <person name="Chapman J.A."/>
            <person name="Shapiro H."/>
            <person name="Aerts A."/>
            <person name="Otillar R.P."/>
            <person name="Terry A.Y."/>
            <person name="Boore J.L."/>
            <person name="Simakov O."/>
            <person name="Marletaz F."/>
            <person name="Cho S.-J."/>
            <person name="Edsinger-Gonzales E."/>
            <person name="Havlak P."/>
            <person name="Kuo D.-H."/>
            <person name="Larsson T."/>
            <person name="Lv J."/>
            <person name="Arendt D."/>
            <person name="Savage R."/>
            <person name="Osoegawa K."/>
            <person name="de Jong P."/>
            <person name="Lindberg D.R."/>
            <person name="Seaver E.C."/>
            <person name="Weisblat D.A."/>
            <person name="Putnam N.H."/>
            <person name="Grigoriev I.V."/>
            <person name="Rokhsar D.S."/>
        </authorList>
    </citation>
    <scope>NUCLEOTIDE SEQUENCE</scope>
    <source>
        <strain evidence="12">I ESC-2004</strain>
    </source>
</reference>
<keyword evidence="6" id="KW-0406">Ion transport</keyword>
<evidence type="ECO:0000313" key="12">
    <source>
        <dbReference type="Proteomes" id="UP000014760"/>
    </source>
</evidence>
<dbReference type="InterPro" id="IPR006808">
    <property type="entry name" value="ATP_synth_F0_gsu_mt"/>
</dbReference>
<dbReference type="PANTHER" id="PTHR12386">
    <property type="entry name" value="ATP SYNTHASE SUBUNIT"/>
    <property type="match status" value="1"/>
</dbReference>
<evidence type="ECO:0000313" key="11">
    <source>
        <dbReference type="EnsemblMetazoa" id="CapteP181476"/>
    </source>
</evidence>
<comment type="subcellular location">
    <subcellularLocation>
        <location evidence="1">Mitochondrion membrane</location>
    </subcellularLocation>
</comment>
<dbReference type="EMBL" id="AMQN01013261">
    <property type="status" value="NOT_ANNOTATED_CDS"/>
    <property type="molecule type" value="Genomic_DNA"/>
</dbReference>
<evidence type="ECO:0000256" key="7">
    <source>
        <dbReference type="ARBA" id="ARBA00023128"/>
    </source>
</evidence>
<evidence type="ECO:0000256" key="1">
    <source>
        <dbReference type="ARBA" id="ARBA00004325"/>
    </source>
</evidence>
<dbReference type="HOGENOM" id="CLU_152793_1_1_1"/>
<organism evidence="10">
    <name type="scientific">Capitella teleta</name>
    <name type="common">Polychaete worm</name>
    <dbReference type="NCBI Taxonomy" id="283909"/>
    <lineage>
        <taxon>Eukaryota</taxon>
        <taxon>Metazoa</taxon>
        <taxon>Spiralia</taxon>
        <taxon>Lophotrochozoa</taxon>
        <taxon>Annelida</taxon>
        <taxon>Polychaeta</taxon>
        <taxon>Sedentaria</taxon>
        <taxon>Scolecida</taxon>
        <taxon>Capitellidae</taxon>
        <taxon>Capitella</taxon>
    </lineage>
</organism>
<protein>
    <recommendedName>
        <fullName evidence="13">ATP synthase subunit</fullName>
    </recommendedName>
</protein>